<keyword evidence="1" id="KW-0614">Plasmid</keyword>
<dbReference type="EMBL" id="MK851048">
    <property type="protein sequence ID" value="QDH76053.1"/>
    <property type="molecule type" value="Genomic_DNA"/>
</dbReference>
<sequence>MGSFSHIEYSGQLPDGKTAENLVTDDLEYGELWYRISGENRLLRENDDSSVTDINYTGSLYVYTMTGDEAYYFIFGEDGFLESVQTAL</sequence>
<organism evidence="1">
    <name type="scientific">Morganella morganii</name>
    <name type="common">Proteus morganii</name>
    <dbReference type="NCBI Taxonomy" id="582"/>
    <lineage>
        <taxon>Bacteria</taxon>
        <taxon>Pseudomonadati</taxon>
        <taxon>Pseudomonadota</taxon>
        <taxon>Gammaproteobacteria</taxon>
        <taxon>Enterobacterales</taxon>
        <taxon>Morganellaceae</taxon>
        <taxon>Morganella</taxon>
    </lineage>
</organism>
<reference evidence="1" key="1">
    <citation type="submission" date="2019-04" db="EMBL/GenBank/DDBJ databases">
        <authorList>
            <person name="Hu G."/>
            <person name="Luo X."/>
        </authorList>
    </citation>
    <scope>NUCLEOTIDE SEQUENCE</scope>
    <source>
        <strain evidence="1">MM1L5</strain>
        <plasmid evidence="1">pMM1L5</plasmid>
    </source>
</reference>
<evidence type="ECO:0000313" key="1">
    <source>
        <dbReference type="EMBL" id="QDH76053.1"/>
    </source>
</evidence>
<accession>A0A514C8Q2</accession>
<dbReference type="RefSeq" id="WP_172694077.1">
    <property type="nucleotide sequence ID" value="NZ_CP101058.1"/>
</dbReference>
<protein>
    <submittedName>
        <fullName evidence="1">Uncharacterized protein</fullName>
    </submittedName>
</protein>
<proteinExistence type="predicted"/>
<name>A0A514C8Q2_MORMO</name>
<dbReference type="AlphaFoldDB" id="A0A514C8Q2"/>
<geneLocation type="plasmid" evidence="1">
    <name>pMM1L5</name>
</geneLocation>